<dbReference type="GO" id="GO:0006749">
    <property type="term" value="P:glutathione metabolic process"/>
    <property type="evidence" value="ECO:0007669"/>
    <property type="project" value="TreeGrafter"/>
</dbReference>
<dbReference type="InterPro" id="IPR004045">
    <property type="entry name" value="Glutathione_S-Trfase_N"/>
</dbReference>
<sequence>MLTLFGSPVSTCTRRVATVLVEKKVPFEFVVIDMAKAQHKSSAFLAHQPFGQVPYIDDDGLILYESRAICRYIVEKYPTHGPQLVPTDVTGRALFEQAASIEYSNFDPFCSKAVAEMVFKPMRGMASDKAVFDTLVETLSAKLDAYEVILGKQKYLAGNEVTLADLFHLPYGSMLARAGSDLMTTKGPNVTRWFNELCQRNSWVTVKDGVKSITSY</sequence>
<dbReference type="Gene3D" id="3.40.30.10">
    <property type="entry name" value="Glutaredoxin"/>
    <property type="match status" value="1"/>
</dbReference>
<dbReference type="InterPro" id="IPR010987">
    <property type="entry name" value="Glutathione-S-Trfase_C-like"/>
</dbReference>
<dbReference type="SFLD" id="SFLDS00019">
    <property type="entry name" value="Glutathione_Transferase_(cytos"/>
    <property type="match status" value="1"/>
</dbReference>
<dbReference type="InterPro" id="IPR036249">
    <property type="entry name" value="Thioredoxin-like_sf"/>
</dbReference>
<keyword evidence="8" id="KW-1185">Reference proteome</keyword>
<name>A0AAD7JB03_9AGAR</name>
<evidence type="ECO:0000313" key="8">
    <source>
        <dbReference type="Proteomes" id="UP001215280"/>
    </source>
</evidence>
<evidence type="ECO:0000259" key="5">
    <source>
        <dbReference type="PROSITE" id="PS50404"/>
    </source>
</evidence>
<dbReference type="GO" id="GO:0004364">
    <property type="term" value="F:glutathione transferase activity"/>
    <property type="evidence" value="ECO:0007669"/>
    <property type="project" value="UniProtKB-EC"/>
</dbReference>
<dbReference type="GO" id="GO:0009636">
    <property type="term" value="P:response to toxic substance"/>
    <property type="evidence" value="ECO:0007669"/>
    <property type="project" value="UniProtKB-ARBA"/>
</dbReference>
<evidence type="ECO:0000313" key="7">
    <source>
        <dbReference type="EMBL" id="KAJ7759350.1"/>
    </source>
</evidence>
<dbReference type="AlphaFoldDB" id="A0AAD7JB03"/>
<dbReference type="PROSITE" id="PS50405">
    <property type="entry name" value="GST_CTER"/>
    <property type="match status" value="1"/>
</dbReference>
<dbReference type="EMBL" id="JARJLG010000052">
    <property type="protein sequence ID" value="KAJ7759350.1"/>
    <property type="molecule type" value="Genomic_DNA"/>
</dbReference>
<dbReference type="PANTHER" id="PTHR43900:SF3">
    <property type="entry name" value="GLUTATHIONE S-TRANSFERASE RHO"/>
    <property type="match status" value="1"/>
</dbReference>
<dbReference type="GO" id="GO:0005737">
    <property type="term" value="C:cytoplasm"/>
    <property type="evidence" value="ECO:0007669"/>
    <property type="project" value="TreeGrafter"/>
</dbReference>
<keyword evidence="3" id="KW-0808">Transferase</keyword>
<dbReference type="Gene3D" id="1.20.1050.10">
    <property type="match status" value="1"/>
</dbReference>
<dbReference type="SUPFAM" id="SSF52833">
    <property type="entry name" value="Thioredoxin-like"/>
    <property type="match status" value="1"/>
</dbReference>
<dbReference type="GO" id="GO:0043295">
    <property type="term" value="F:glutathione binding"/>
    <property type="evidence" value="ECO:0007669"/>
    <property type="project" value="TreeGrafter"/>
</dbReference>
<comment type="catalytic activity">
    <reaction evidence="4">
        <text>RX + glutathione = an S-substituted glutathione + a halide anion + H(+)</text>
        <dbReference type="Rhea" id="RHEA:16437"/>
        <dbReference type="ChEBI" id="CHEBI:15378"/>
        <dbReference type="ChEBI" id="CHEBI:16042"/>
        <dbReference type="ChEBI" id="CHEBI:17792"/>
        <dbReference type="ChEBI" id="CHEBI:57925"/>
        <dbReference type="ChEBI" id="CHEBI:90779"/>
        <dbReference type="EC" id="2.5.1.18"/>
    </reaction>
</comment>
<comment type="caution">
    <text evidence="7">The sequence shown here is derived from an EMBL/GenBank/DDBJ whole genome shotgun (WGS) entry which is preliminary data.</text>
</comment>
<dbReference type="EC" id="2.5.1.18" evidence="2"/>
<protein>
    <recommendedName>
        <fullName evidence="2">glutathione transferase</fullName>
        <ecNumber evidence="2">2.5.1.18</ecNumber>
    </recommendedName>
</protein>
<accession>A0AAD7JB03</accession>
<proteinExistence type="inferred from homology"/>
<evidence type="ECO:0000256" key="2">
    <source>
        <dbReference type="ARBA" id="ARBA00012452"/>
    </source>
</evidence>
<dbReference type="Proteomes" id="UP001215280">
    <property type="component" value="Unassembled WGS sequence"/>
</dbReference>
<feature type="domain" description="GST N-terminal" evidence="5">
    <location>
        <begin position="1"/>
        <end position="81"/>
    </location>
</feature>
<reference evidence="7" key="1">
    <citation type="submission" date="2023-03" db="EMBL/GenBank/DDBJ databases">
        <title>Massive genome expansion in bonnet fungi (Mycena s.s.) driven by repeated elements and novel gene families across ecological guilds.</title>
        <authorList>
            <consortium name="Lawrence Berkeley National Laboratory"/>
            <person name="Harder C.B."/>
            <person name="Miyauchi S."/>
            <person name="Viragh M."/>
            <person name="Kuo A."/>
            <person name="Thoen E."/>
            <person name="Andreopoulos B."/>
            <person name="Lu D."/>
            <person name="Skrede I."/>
            <person name="Drula E."/>
            <person name="Henrissat B."/>
            <person name="Morin E."/>
            <person name="Kohler A."/>
            <person name="Barry K."/>
            <person name="LaButti K."/>
            <person name="Morin E."/>
            <person name="Salamov A."/>
            <person name="Lipzen A."/>
            <person name="Mereny Z."/>
            <person name="Hegedus B."/>
            <person name="Baldrian P."/>
            <person name="Stursova M."/>
            <person name="Weitz H."/>
            <person name="Taylor A."/>
            <person name="Grigoriev I.V."/>
            <person name="Nagy L.G."/>
            <person name="Martin F."/>
            <person name="Kauserud H."/>
        </authorList>
    </citation>
    <scope>NUCLEOTIDE SEQUENCE</scope>
    <source>
        <strain evidence="7">CBHHK188m</strain>
    </source>
</reference>
<dbReference type="SFLD" id="SFLDG00358">
    <property type="entry name" value="Main_(cytGST)"/>
    <property type="match status" value="1"/>
</dbReference>
<dbReference type="SFLD" id="SFLDG01154">
    <property type="entry name" value="Main.5:_Phi-like"/>
    <property type="match status" value="1"/>
</dbReference>
<dbReference type="FunFam" id="3.40.30.10:FF:000016">
    <property type="entry name" value="Glutathione S-transferase F2"/>
    <property type="match status" value="1"/>
</dbReference>
<dbReference type="PROSITE" id="PS50404">
    <property type="entry name" value="GST_NTER"/>
    <property type="match status" value="1"/>
</dbReference>
<dbReference type="Pfam" id="PF02798">
    <property type="entry name" value="GST_N"/>
    <property type="match status" value="1"/>
</dbReference>
<dbReference type="SUPFAM" id="SSF47616">
    <property type="entry name" value="GST C-terminal domain-like"/>
    <property type="match status" value="1"/>
</dbReference>
<evidence type="ECO:0000256" key="3">
    <source>
        <dbReference type="ARBA" id="ARBA00022679"/>
    </source>
</evidence>
<dbReference type="PANTHER" id="PTHR43900">
    <property type="entry name" value="GLUTATHIONE S-TRANSFERASE RHO"/>
    <property type="match status" value="1"/>
</dbReference>
<evidence type="ECO:0000259" key="6">
    <source>
        <dbReference type="PROSITE" id="PS50405"/>
    </source>
</evidence>
<feature type="domain" description="GST C-terminal" evidence="6">
    <location>
        <begin position="88"/>
        <end position="216"/>
    </location>
</feature>
<dbReference type="Pfam" id="PF00043">
    <property type="entry name" value="GST_C"/>
    <property type="match status" value="1"/>
</dbReference>
<dbReference type="InterPro" id="IPR034347">
    <property type="entry name" value="GST_Phi_C"/>
</dbReference>
<dbReference type="FunFam" id="1.20.1050.10:FF:000004">
    <property type="entry name" value="Glutathione S-transferase F2"/>
    <property type="match status" value="1"/>
</dbReference>
<evidence type="ECO:0000256" key="1">
    <source>
        <dbReference type="ARBA" id="ARBA00010128"/>
    </source>
</evidence>
<comment type="similarity">
    <text evidence="1">Belongs to the GST superfamily. Phi family.</text>
</comment>
<organism evidence="7 8">
    <name type="scientific">Mycena maculata</name>
    <dbReference type="NCBI Taxonomy" id="230809"/>
    <lineage>
        <taxon>Eukaryota</taxon>
        <taxon>Fungi</taxon>
        <taxon>Dikarya</taxon>
        <taxon>Basidiomycota</taxon>
        <taxon>Agaricomycotina</taxon>
        <taxon>Agaricomycetes</taxon>
        <taxon>Agaricomycetidae</taxon>
        <taxon>Agaricales</taxon>
        <taxon>Marasmiineae</taxon>
        <taxon>Mycenaceae</taxon>
        <taxon>Mycena</taxon>
    </lineage>
</organism>
<evidence type="ECO:0000256" key="4">
    <source>
        <dbReference type="ARBA" id="ARBA00047960"/>
    </source>
</evidence>
<gene>
    <name evidence="7" type="ORF">DFH07DRAFT_918951</name>
</gene>
<dbReference type="InterPro" id="IPR036282">
    <property type="entry name" value="Glutathione-S-Trfase_C_sf"/>
</dbReference>
<dbReference type="InterPro" id="IPR040079">
    <property type="entry name" value="Glutathione_S-Trfase"/>
</dbReference>
<dbReference type="InterPro" id="IPR004046">
    <property type="entry name" value="GST_C"/>
</dbReference>
<dbReference type="CDD" id="cd03187">
    <property type="entry name" value="GST_C_Phi"/>
    <property type="match status" value="1"/>
</dbReference>
<dbReference type="CDD" id="cd03053">
    <property type="entry name" value="GST_N_Phi"/>
    <property type="match status" value="1"/>
</dbReference>